<evidence type="ECO:0000256" key="4">
    <source>
        <dbReference type="RuleBase" id="RU003915"/>
    </source>
</evidence>
<reference evidence="6" key="1">
    <citation type="submission" date="2023-03" db="EMBL/GenBank/DDBJ databases">
        <title>Andean soil-derived lignocellulolytic bacterial consortium as a source of novel taxa and putative plastic-active enzymes.</title>
        <authorList>
            <person name="Diaz-Garcia L."/>
            <person name="Chuvochina M."/>
            <person name="Feuerriegel G."/>
            <person name="Bunk B."/>
            <person name="Sproer C."/>
            <person name="Streit W.R."/>
            <person name="Rodriguez L.M."/>
            <person name="Overmann J."/>
            <person name="Jimenez D.J."/>
        </authorList>
    </citation>
    <scope>NUCLEOTIDE SEQUENCE</scope>
    <source>
        <strain evidence="6">MAG 7</strain>
    </source>
</reference>
<comment type="catalytic activity">
    <reaction evidence="1 3 4">
        <text>[protein]-peptidylproline (omega=180) = [protein]-peptidylproline (omega=0)</text>
        <dbReference type="Rhea" id="RHEA:16237"/>
        <dbReference type="Rhea" id="RHEA-COMP:10747"/>
        <dbReference type="Rhea" id="RHEA-COMP:10748"/>
        <dbReference type="ChEBI" id="CHEBI:83833"/>
        <dbReference type="ChEBI" id="CHEBI:83834"/>
        <dbReference type="EC" id="5.2.1.8"/>
    </reaction>
</comment>
<proteinExistence type="inferred from homology"/>
<evidence type="ECO:0000256" key="3">
    <source>
        <dbReference type="PROSITE-ProRule" id="PRU00277"/>
    </source>
</evidence>
<dbReference type="InterPro" id="IPR001179">
    <property type="entry name" value="PPIase_FKBP_dom"/>
</dbReference>
<dbReference type="Pfam" id="PF00254">
    <property type="entry name" value="FKBP_C"/>
    <property type="match status" value="1"/>
</dbReference>
<organism evidence="6 7">
    <name type="scientific">Candidatus Pseudobacter hemicellulosilyticus</name>
    <dbReference type="NCBI Taxonomy" id="3121375"/>
    <lineage>
        <taxon>Bacteria</taxon>
        <taxon>Pseudomonadati</taxon>
        <taxon>Bacteroidota</taxon>
        <taxon>Chitinophagia</taxon>
        <taxon>Chitinophagales</taxon>
        <taxon>Chitinophagaceae</taxon>
        <taxon>Pseudobacter</taxon>
    </lineage>
</organism>
<evidence type="ECO:0000256" key="1">
    <source>
        <dbReference type="ARBA" id="ARBA00000971"/>
    </source>
</evidence>
<dbReference type="GO" id="GO:0003755">
    <property type="term" value="F:peptidyl-prolyl cis-trans isomerase activity"/>
    <property type="evidence" value="ECO:0007669"/>
    <property type="project" value="UniProtKB-UniRule"/>
</dbReference>
<keyword evidence="2 3" id="KW-0697">Rotamase</keyword>
<dbReference type="AlphaFoldDB" id="A0AAJ6BGB5"/>
<sequence length="163" mass="17617">MGKPLLCLLWVACLCAGCFKKENDCAARNITAPDPEVKLVAEYLAGHNIPATRHQSGLYYRTITEGSGRSPAICSSIKVNFSGTLPNGTRFEGDNGVALNLRMMLESWRIALPLMKEGGRVILYVPPTLGYGSTGKQDKDTGAEIVAPDAPIIIYDITFLSIN</sequence>
<evidence type="ECO:0000313" key="6">
    <source>
        <dbReference type="EMBL" id="WEK35092.1"/>
    </source>
</evidence>
<name>A0AAJ6BGB5_9BACT</name>
<accession>A0AAJ6BGB5</accession>
<protein>
    <recommendedName>
        <fullName evidence="4">Peptidyl-prolyl cis-trans isomerase</fullName>
        <ecNumber evidence="4">5.2.1.8</ecNumber>
    </recommendedName>
</protein>
<evidence type="ECO:0000259" key="5">
    <source>
        <dbReference type="PROSITE" id="PS50059"/>
    </source>
</evidence>
<evidence type="ECO:0000313" key="7">
    <source>
        <dbReference type="Proteomes" id="UP001220610"/>
    </source>
</evidence>
<dbReference type="SUPFAM" id="SSF54534">
    <property type="entry name" value="FKBP-like"/>
    <property type="match status" value="1"/>
</dbReference>
<dbReference type="Gene3D" id="3.10.50.40">
    <property type="match status" value="1"/>
</dbReference>
<comment type="similarity">
    <text evidence="4">Belongs to the FKBP-type PPIase family.</text>
</comment>
<feature type="domain" description="PPIase FKBP-type" evidence="5">
    <location>
        <begin position="74"/>
        <end position="163"/>
    </location>
</feature>
<dbReference type="EMBL" id="CP119311">
    <property type="protein sequence ID" value="WEK35092.1"/>
    <property type="molecule type" value="Genomic_DNA"/>
</dbReference>
<dbReference type="InterPro" id="IPR046357">
    <property type="entry name" value="PPIase_dom_sf"/>
</dbReference>
<dbReference type="PROSITE" id="PS50059">
    <property type="entry name" value="FKBP_PPIASE"/>
    <property type="match status" value="1"/>
</dbReference>
<dbReference type="EC" id="5.2.1.8" evidence="4"/>
<keyword evidence="3 4" id="KW-0413">Isomerase</keyword>
<dbReference type="Proteomes" id="UP001220610">
    <property type="component" value="Chromosome"/>
</dbReference>
<evidence type="ECO:0000256" key="2">
    <source>
        <dbReference type="ARBA" id="ARBA00023110"/>
    </source>
</evidence>
<gene>
    <name evidence="6" type="ORF">P0Y53_21595</name>
</gene>